<dbReference type="InterPro" id="IPR036397">
    <property type="entry name" value="RNaseH_sf"/>
</dbReference>
<dbReference type="InterPro" id="IPR001584">
    <property type="entry name" value="Integrase_cat-core"/>
</dbReference>
<protein>
    <recommendedName>
        <fullName evidence="3">Integrase catalytic domain-containing protein</fullName>
    </recommendedName>
</protein>
<gene>
    <name evidence="4" type="ORF">KC01_LOCUS23128</name>
</gene>
<dbReference type="GO" id="GO:0015074">
    <property type="term" value="P:DNA integration"/>
    <property type="evidence" value="ECO:0007669"/>
    <property type="project" value="InterPro"/>
</dbReference>
<dbReference type="PANTHER" id="PTHR11505">
    <property type="entry name" value="L1 TRANSPOSABLE ELEMENT-RELATED"/>
    <property type="match status" value="1"/>
</dbReference>
<accession>A0AAV2KVQ7</accession>
<keyword evidence="5" id="KW-1185">Reference proteome</keyword>
<sequence>MVTCAFTKWVEGLPAPNDTAQTTACLLMNHVFSRYGLPCRVNSDRGTHFTGEAMTHLWEALGVRASLHVSHHPMSSGQPGEANIATAYTTHHYMTDLQDHLKQTFAFAQRKLGNSAEGRKAYYDQKASHNELQVGDQVCHDSVKLIKFADDTTLIGLISNNDESAYRREVDRLVSWCSGNNLELNAQKTVEMIVDFRKSTVPPPPPSVMDSPITSVESFRFLGTTITQDLKWEPTISSLIKKAQQRMYFLRQLRKAKLPAQMLVQFYTAIIESILISSITVWFAGATVRDKQRLQRIVRSAEEVIGRSLPSLQVLTEKIEEKAEMQKDELAKQISGLRDELMASIDQANNRVGMLDERTASLEEAVNMHSNKMADLEQQVVGLKKELEGLLAKTEDLEARSRRCNLRIFGVKEGQETGARVSTYVAELLQYVFKLDTEPVIDRAHCTLQKTPDKGHPPRAFVVKCHYYQEKDAILRKALASQRLVSKDGDTVRVFPDYTHNVARQRAAFIQAKQLLRQCEGVKYGLLYPAKLKITTGDGEQKMFTDPMKATTFARGLLDR</sequence>
<dbReference type="GO" id="GO:0008168">
    <property type="term" value="F:methyltransferase activity"/>
    <property type="evidence" value="ECO:0007669"/>
    <property type="project" value="InterPro"/>
</dbReference>
<dbReference type="EMBL" id="OZ035842">
    <property type="protein sequence ID" value="CAL1594136.1"/>
    <property type="molecule type" value="Genomic_DNA"/>
</dbReference>
<dbReference type="Pfam" id="PF09004">
    <property type="entry name" value="ALKBH8_N"/>
    <property type="match status" value="1"/>
</dbReference>
<dbReference type="InterPro" id="IPR012337">
    <property type="entry name" value="RNaseH-like_sf"/>
</dbReference>
<dbReference type="AlphaFoldDB" id="A0AAV2KVQ7"/>
<dbReference type="GO" id="GO:0003676">
    <property type="term" value="F:nucleic acid binding"/>
    <property type="evidence" value="ECO:0007669"/>
    <property type="project" value="InterPro"/>
</dbReference>
<evidence type="ECO:0000313" key="4">
    <source>
        <dbReference type="EMBL" id="CAL1594136.1"/>
    </source>
</evidence>
<feature type="transmembrane region" description="Helical" evidence="2">
    <location>
        <begin position="266"/>
        <end position="288"/>
    </location>
</feature>
<dbReference type="Proteomes" id="UP001497482">
    <property type="component" value="Chromosome 20"/>
</dbReference>
<dbReference type="PROSITE" id="PS50994">
    <property type="entry name" value="INTEGRASE"/>
    <property type="match status" value="1"/>
</dbReference>
<evidence type="ECO:0000259" key="3">
    <source>
        <dbReference type="PROSITE" id="PS50994"/>
    </source>
</evidence>
<keyword evidence="2" id="KW-0812">Transmembrane</keyword>
<feature type="coiled-coil region" evidence="1">
    <location>
        <begin position="320"/>
        <end position="400"/>
    </location>
</feature>
<keyword evidence="1" id="KW-0175">Coiled coil</keyword>
<dbReference type="Gene3D" id="3.30.70.1820">
    <property type="entry name" value="L1 transposable element, RRM domain"/>
    <property type="match status" value="1"/>
</dbReference>
<dbReference type="GO" id="GO:0016706">
    <property type="term" value="F:2-oxoglutarate-dependent dioxygenase activity"/>
    <property type="evidence" value="ECO:0007669"/>
    <property type="project" value="InterPro"/>
</dbReference>
<dbReference type="InterPro" id="IPR015095">
    <property type="entry name" value="AlkB_hom8_N"/>
</dbReference>
<feature type="domain" description="Integrase catalytic" evidence="3">
    <location>
        <begin position="1"/>
        <end position="78"/>
    </location>
</feature>
<keyword evidence="2" id="KW-0472">Membrane</keyword>
<keyword evidence="2" id="KW-1133">Transmembrane helix</keyword>
<dbReference type="Gene3D" id="3.30.420.10">
    <property type="entry name" value="Ribonuclease H-like superfamily/Ribonuclease H"/>
    <property type="match status" value="1"/>
</dbReference>
<organism evidence="4 5">
    <name type="scientific">Knipowitschia caucasica</name>
    <name type="common">Caucasian dwarf goby</name>
    <name type="synonym">Pomatoschistus caucasicus</name>
    <dbReference type="NCBI Taxonomy" id="637954"/>
    <lineage>
        <taxon>Eukaryota</taxon>
        <taxon>Metazoa</taxon>
        <taxon>Chordata</taxon>
        <taxon>Craniata</taxon>
        <taxon>Vertebrata</taxon>
        <taxon>Euteleostomi</taxon>
        <taxon>Actinopterygii</taxon>
        <taxon>Neopterygii</taxon>
        <taxon>Teleostei</taxon>
        <taxon>Neoteleostei</taxon>
        <taxon>Acanthomorphata</taxon>
        <taxon>Gobiaria</taxon>
        <taxon>Gobiiformes</taxon>
        <taxon>Gobioidei</taxon>
        <taxon>Gobiidae</taxon>
        <taxon>Gobiinae</taxon>
        <taxon>Knipowitschia</taxon>
    </lineage>
</organism>
<reference evidence="4 5" key="1">
    <citation type="submission" date="2024-04" db="EMBL/GenBank/DDBJ databases">
        <authorList>
            <person name="Waldvogel A.-M."/>
            <person name="Schoenle A."/>
        </authorList>
    </citation>
    <scope>NUCLEOTIDE SEQUENCE [LARGE SCALE GENOMIC DNA]</scope>
</reference>
<proteinExistence type="predicted"/>
<dbReference type="SUPFAM" id="SSF53098">
    <property type="entry name" value="Ribonuclease H-like"/>
    <property type="match status" value="1"/>
</dbReference>
<evidence type="ECO:0000256" key="2">
    <source>
        <dbReference type="SAM" id="Phobius"/>
    </source>
</evidence>
<name>A0AAV2KVQ7_KNICA</name>
<evidence type="ECO:0000256" key="1">
    <source>
        <dbReference type="SAM" id="Coils"/>
    </source>
</evidence>
<evidence type="ECO:0000313" key="5">
    <source>
        <dbReference type="Proteomes" id="UP001497482"/>
    </source>
</evidence>
<dbReference type="InterPro" id="IPR004244">
    <property type="entry name" value="Transposase_22"/>
</dbReference>